<dbReference type="InterPro" id="IPR015421">
    <property type="entry name" value="PyrdxlP-dep_Trfase_major"/>
</dbReference>
<evidence type="ECO:0000256" key="1">
    <source>
        <dbReference type="ARBA" id="ARBA00001933"/>
    </source>
</evidence>
<sequence>MNDEEWRQRASQVIPGGMYGHMSTRALPEGHPQFFRSASGCRLTDVDGNEYIDFMCSYGPMIAGYGHPEIRAAADQQRREYDIGNGPSKEIVVLAETLTRQVNHADWAIFAKNGNDATTVCNMIARAKTGRRKILVAGGAYHGAQPWAARRTKGTPEEDYVHFPTYEFNNIDSVIDAAEQARGDLAGIMVSAFKHDAGQPQALTDPAFAQAIRRLCDEHDAALILDDVRAGMRLSLDASWSEHGIQVDLSAWGKCIANGEPIAAVLGSDPWREAASRTFVTGSFWYQSAPMAATLATLKILSEQNAPVHIEKVGQQFRDGLAEIAQRHGHGLSQSGPPQMPTVMFDDDARFEKGNRFCQLALAEGVYLHPWHNMFLSLAHDEQVISESLARLDKAMGKLSDA</sequence>
<dbReference type="AlphaFoldDB" id="A0A2A5WYT4"/>
<dbReference type="EMBL" id="NTKD01000003">
    <property type="protein sequence ID" value="PDH41705.1"/>
    <property type="molecule type" value="Genomic_DNA"/>
</dbReference>
<comment type="caution">
    <text evidence="4">The sequence shown here is derived from an EMBL/GenBank/DDBJ whole genome shotgun (WGS) entry which is preliminary data.</text>
</comment>
<dbReference type="PANTHER" id="PTHR43713">
    <property type="entry name" value="GLUTAMATE-1-SEMIALDEHYDE 2,1-AMINOMUTASE"/>
    <property type="match status" value="1"/>
</dbReference>
<evidence type="ECO:0000313" key="5">
    <source>
        <dbReference type="Proteomes" id="UP000219327"/>
    </source>
</evidence>
<protein>
    <submittedName>
        <fullName evidence="4">Glutamate-1-semialdehyde 2,1-aminomutase</fullName>
    </submittedName>
</protein>
<evidence type="ECO:0000256" key="3">
    <source>
        <dbReference type="RuleBase" id="RU003560"/>
    </source>
</evidence>
<accession>A0A2A5WYT4</accession>
<dbReference type="PROSITE" id="PS00600">
    <property type="entry name" value="AA_TRANSFER_CLASS_3"/>
    <property type="match status" value="1"/>
</dbReference>
<dbReference type="SUPFAM" id="SSF53383">
    <property type="entry name" value="PLP-dependent transferases"/>
    <property type="match status" value="1"/>
</dbReference>
<dbReference type="InterPro" id="IPR049704">
    <property type="entry name" value="Aminotrans_3_PPA_site"/>
</dbReference>
<evidence type="ECO:0000313" key="4">
    <source>
        <dbReference type="EMBL" id="PDH41705.1"/>
    </source>
</evidence>
<organism evidence="4 5">
    <name type="scientific">OM182 bacterium MED-G24</name>
    <dbReference type="NCBI Taxonomy" id="1986255"/>
    <lineage>
        <taxon>Bacteria</taxon>
        <taxon>Pseudomonadati</taxon>
        <taxon>Pseudomonadota</taxon>
        <taxon>Gammaproteobacteria</taxon>
        <taxon>OMG group</taxon>
        <taxon>OM182 clade</taxon>
    </lineage>
</organism>
<dbReference type="InterPro" id="IPR015422">
    <property type="entry name" value="PyrdxlP-dep_Trfase_small"/>
</dbReference>
<keyword evidence="2 3" id="KW-0663">Pyridoxal phosphate</keyword>
<dbReference type="Gene3D" id="3.90.1150.10">
    <property type="entry name" value="Aspartate Aminotransferase, domain 1"/>
    <property type="match status" value="1"/>
</dbReference>
<dbReference type="Pfam" id="PF00202">
    <property type="entry name" value="Aminotran_3"/>
    <property type="match status" value="1"/>
</dbReference>
<dbReference type="Proteomes" id="UP000219327">
    <property type="component" value="Unassembled WGS sequence"/>
</dbReference>
<dbReference type="GO" id="GO:0008483">
    <property type="term" value="F:transaminase activity"/>
    <property type="evidence" value="ECO:0007669"/>
    <property type="project" value="InterPro"/>
</dbReference>
<gene>
    <name evidence="4" type="ORF">CNE99_01385</name>
</gene>
<dbReference type="Gene3D" id="3.40.640.10">
    <property type="entry name" value="Type I PLP-dependent aspartate aminotransferase-like (Major domain)"/>
    <property type="match status" value="1"/>
</dbReference>
<comment type="cofactor">
    <cofactor evidence="1">
        <name>pyridoxal 5'-phosphate</name>
        <dbReference type="ChEBI" id="CHEBI:597326"/>
    </cofactor>
</comment>
<dbReference type="InterPro" id="IPR015424">
    <property type="entry name" value="PyrdxlP-dep_Trfase"/>
</dbReference>
<comment type="similarity">
    <text evidence="3">Belongs to the class-III pyridoxal-phosphate-dependent aminotransferase family.</text>
</comment>
<dbReference type="GO" id="GO:0030170">
    <property type="term" value="F:pyridoxal phosphate binding"/>
    <property type="evidence" value="ECO:0007669"/>
    <property type="project" value="InterPro"/>
</dbReference>
<proteinExistence type="inferred from homology"/>
<dbReference type="InterPro" id="IPR005814">
    <property type="entry name" value="Aminotrans_3"/>
</dbReference>
<evidence type="ECO:0000256" key="2">
    <source>
        <dbReference type="ARBA" id="ARBA00022898"/>
    </source>
</evidence>
<name>A0A2A5WYT4_9GAMM</name>
<dbReference type="PANTHER" id="PTHR43713:SF3">
    <property type="entry name" value="GLUTAMATE-1-SEMIALDEHYDE 2,1-AMINOMUTASE 1, CHLOROPLASTIC-RELATED"/>
    <property type="match status" value="1"/>
</dbReference>
<reference evidence="4 5" key="1">
    <citation type="submission" date="2017-08" db="EMBL/GenBank/DDBJ databases">
        <title>Fine stratification of microbial communities through a metagenomic profile of the photic zone.</title>
        <authorList>
            <person name="Haro-Moreno J.M."/>
            <person name="Lopez-Perez M."/>
            <person name="De La Torre J."/>
            <person name="Picazo A."/>
            <person name="Camacho A."/>
            <person name="Rodriguez-Valera F."/>
        </authorList>
    </citation>
    <scope>NUCLEOTIDE SEQUENCE [LARGE SCALE GENOMIC DNA]</scope>
    <source>
        <strain evidence="4">MED-G24</strain>
    </source>
</reference>